<evidence type="ECO:0000313" key="3">
    <source>
        <dbReference type="Proteomes" id="UP000320766"/>
    </source>
</evidence>
<dbReference type="SUPFAM" id="SSF50346">
    <property type="entry name" value="PRC-barrel domain"/>
    <property type="match status" value="1"/>
</dbReference>
<comment type="caution">
    <text evidence="2">The sequence shown here is derived from an EMBL/GenBank/DDBJ whole genome shotgun (WGS) entry which is preliminary data.</text>
</comment>
<dbReference type="Gene3D" id="2.30.30.240">
    <property type="entry name" value="PRC-barrel domain"/>
    <property type="match status" value="1"/>
</dbReference>
<dbReference type="InterPro" id="IPR027275">
    <property type="entry name" value="PRC-brl_dom"/>
</dbReference>
<name>A0A520KVV9_9EURY</name>
<dbReference type="InterPro" id="IPR011033">
    <property type="entry name" value="PRC_barrel-like_sf"/>
</dbReference>
<dbReference type="EMBL" id="RXIL01000108">
    <property type="protein sequence ID" value="RZN68401.1"/>
    <property type="molecule type" value="Genomic_DNA"/>
</dbReference>
<protein>
    <submittedName>
        <fullName evidence="2">Photosystem reaction center subunit H</fullName>
    </submittedName>
</protein>
<feature type="domain" description="PRC-barrel" evidence="1">
    <location>
        <begin position="5"/>
        <end position="74"/>
    </location>
</feature>
<dbReference type="Proteomes" id="UP000320766">
    <property type="component" value="Unassembled WGS sequence"/>
</dbReference>
<proteinExistence type="predicted"/>
<gene>
    <name evidence="2" type="ORF">EF807_06025</name>
</gene>
<accession>A0A520KVV9</accession>
<dbReference type="Pfam" id="PF05239">
    <property type="entry name" value="PRC"/>
    <property type="match status" value="1"/>
</dbReference>
<dbReference type="AlphaFoldDB" id="A0A520KVV9"/>
<evidence type="ECO:0000313" key="2">
    <source>
        <dbReference type="EMBL" id="RZN68401.1"/>
    </source>
</evidence>
<sequence length="85" mass="9436">MRDDITSLIGLNVYTNECKHVGKVEDAVLDLGGKRITQLALTDVNEELKDPSKRGILIPYRWVMGVGDIVLVKRVVGFPPATEEE</sequence>
<dbReference type="PANTHER" id="PTHR38137:SF1">
    <property type="entry name" value="PRC-BARREL DOMAIN-CONTAINING PROTEIN"/>
    <property type="match status" value="1"/>
</dbReference>
<reference evidence="2 3" key="1">
    <citation type="journal article" date="2019" name="Nat. Microbiol.">
        <title>Wide diversity of methane and short-chain alkane metabolisms in uncultured archaea.</title>
        <authorList>
            <person name="Borrel G."/>
            <person name="Adam P.S."/>
            <person name="McKay L.J."/>
            <person name="Chen L.X."/>
            <person name="Sierra-Garcia I.N."/>
            <person name="Sieber C.M."/>
            <person name="Letourneur Q."/>
            <person name="Ghozlane A."/>
            <person name="Andersen G.L."/>
            <person name="Li W.J."/>
            <person name="Hallam S.J."/>
            <person name="Muyzer G."/>
            <person name="de Oliveira V.M."/>
            <person name="Inskeep W.P."/>
            <person name="Banfield J.F."/>
            <person name="Gribaldo S."/>
        </authorList>
    </citation>
    <scope>NUCLEOTIDE SEQUENCE [LARGE SCALE GENOMIC DNA]</scope>
    <source>
        <strain evidence="2">NM1b</strain>
    </source>
</reference>
<dbReference type="PANTHER" id="PTHR38137">
    <property type="entry name" value="PRC-BARREL DOMAIN PROTEIN"/>
    <property type="match status" value="1"/>
</dbReference>
<evidence type="ECO:0000259" key="1">
    <source>
        <dbReference type="Pfam" id="PF05239"/>
    </source>
</evidence>
<organism evidence="2 3">
    <name type="scientific">Candidatus Methanolliviera hydrocarbonicum</name>
    <dbReference type="NCBI Taxonomy" id="2491085"/>
    <lineage>
        <taxon>Archaea</taxon>
        <taxon>Methanobacteriati</taxon>
        <taxon>Methanobacteriota</taxon>
        <taxon>Candidatus Methanoliparia</taxon>
        <taxon>Candidatus Methanoliparales</taxon>
        <taxon>Candidatus Methanollivieraceae</taxon>
        <taxon>Candidatus Methanolliviera</taxon>
    </lineage>
</organism>